<evidence type="ECO:0000313" key="3">
    <source>
        <dbReference type="EMBL" id="MFC4335915.1"/>
    </source>
</evidence>
<reference evidence="4" key="1">
    <citation type="journal article" date="2019" name="Int. J. Syst. Evol. Microbiol.">
        <title>The Global Catalogue of Microorganisms (GCM) 10K type strain sequencing project: providing services to taxonomists for standard genome sequencing and annotation.</title>
        <authorList>
            <consortium name="The Broad Institute Genomics Platform"/>
            <consortium name="The Broad Institute Genome Sequencing Center for Infectious Disease"/>
            <person name="Wu L."/>
            <person name="Ma J."/>
        </authorList>
    </citation>
    <scope>NUCLEOTIDE SEQUENCE [LARGE SCALE GENOMIC DNA]</scope>
    <source>
        <strain evidence="4">IBRC-M 10908</strain>
    </source>
</reference>
<dbReference type="InterPro" id="IPR002563">
    <property type="entry name" value="Flavin_Rdtase-like_dom"/>
</dbReference>
<dbReference type="EC" id="1.-.-.-" evidence="3"/>
<dbReference type="Proteomes" id="UP001595823">
    <property type="component" value="Unassembled WGS sequence"/>
</dbReference>
<dbReference type="InterPro" id="IPR050268">
    <property type="entry name" value="NADH-dep_flavin_reductase"/>
</dbReference>
<dbReference type="PANTHER" id="PTHR30466">
    <property type="entry name" value="FLAVIN REDUCTASE"/>
    <property type="match status" value="1"/>
</dbReference>
<keyword evidence="4" id="KW-1185">Reference proteome</keyword>
<dbReference type="GO" id="GO:0016491">
    <property type="term" value="F:oxidoreductase activity"/>
    <property type="evidence" value="ECO:0007669"/>
    <property type="project" value="UniProtKB-KW"/>
</dbReference>
<dbReference type="SUPFAM" id="SSF50475">
    <property type="entry name" value="FMN-binding split barrel"/>
    <property type="match status" value="1"/>
</dbReference>
<dbReference type="RefSeq" id="WP_380621246.1">
    <property type="nucleotide sequence ID" value="NZ_JBHSDK010000015.1"/>
</dbReference>
<dbReference type="InterPro" id="IPR012349">
    <property type="entry name" value="Split_barrel_FMN-bd"/>
</dbReference>
<comment type="caution">
    <text evidence="3">The sequence shown here is derived from an EMBL/GenBank/DDBJ whole genome shotgun (WGS) entry which is preliminary data.</text>
</comment>
<keyword evidence="1 3" id="KW-0560">Oxidoreductase</keyword>
<accession>A0ABV8TZS6</accession>
<evidence type="ECO:0000256" key="1">
    <source>
        <dbReference type="ARBA" id="ARBA00023002"/>
    </source>
</evidence>
<dbReference type="Gene3D" id="2.30.110.10">
    <property type="entry name" value="Electron Transport, Fmn-binding Protein, Chain A"/>
    <property type="match status" value="1"/>
</dbReference>
<dbReference type="SMART" id="SM00903">
    <property type="entry name" value="Flavin_Reduct"/>
    <property type="match status" value="1"/>
</dbReference>
<feature type="domain" description="Flavin reductase like" evidence="2">
    <location>
        <begin position="9"/>
        <end position="159"/>
    </location>
</feature>
<proteinExistence type="predicted"/>
<evidence type="ECO:0000313" key="4">
    <source>
        <dbReference type="Proteomes" id="UP001595823"/>
    </source>
</evidence>
<organism evidence="3 4">
    <name type="scientific">Salininema proteolyticum</name>
    <dbReference type="NCBI Taxonomy" id="1607685"/>
    <lineage>
        <taxon>Bacteria</taxon>
        <taxon>Bacillati</taxon>
        <taxon>Actinomycetota</taxon>
        <taxon>Actinomycetes</taxon>
        <taxon>Glycomycetales</taxon>
        <taxon>Glycomycetaceae</taxon>
        <taxon>Salininema</taxon>
    </lineage>
</organism>
<gene>
    <name evidence="3" type="ORF">ACFPET_11945</name>
</gene>
<dbReference type="EMBL" id="JBHSDK010000015">
    <property type="protein sequence ID" value="MFC4335915.1"/>
    <property type="molecule type" value="Genomic_DNA"/>
</dbReference>
<evidence type="ECO:0000259" key="2">
    <source>
        <dbReference type="SMART" id="SM00903"/>
    </source>
</evidence>
<protein>
    <submittedName>
        <fullName evidence="3">Flavin reductase family protein</fullName>
        <ecNumber evidence="3">1.-.-.-</ecNumber>
    </submittedName>
</protein>
<dbReference type="PANTHER" id="PTHR30466:SF1">
    <property type="entry name" value="FMN REDUCTASE (NADH) RUTF"/>
    <property type="match status" value="1"/>
</dbReference>
<dbReference type="Pfam" id="PF01613">
    <property type="entry name" value="Flavin_Reduct"/>
    <property type="match status" value="1"/>
</dbReference>
<sequence length="165" mass="17635">MDHDQRLVMRQFATGVCVASIHDPGPVDSPHDAVTVNSVTSLSLDPPLMSLCLRHDSRFLDGLRRAGGWALSILSSRHADLALALAKDKDARSEAVAAMEGTPGRTTGALVLDGPGWIECELEQTLALGDHTMAVGRVVAAGVREEEDPLVFLEGRFRRVAEAVA</sequence>
<name>A0ABV8TZS6_9ACTN</name>